<name>A0A9X3XDI1_9BACT</name>
<feature type="region of interest" description="Disordered" evidence="1">
    <location>
        <begin position="167"/>
        <end position="232"/>
    </location>
</feature>
<proteinExistence type="predicted"/>
<feature type="compositionally biased region" description="Pro residues" evidence="1">
    <location>
        <begin position="186"/>
        <end position="209"/>
    </location>
</feature>
<feature type="transmembrane region" description="Helical" evidence="2">
    <location>
        <begin position="116"/>
        <end position="136"/>
    </location>
</feature>
<keyword evidence="2" id="KW-1133">Transmembrane helix</keyword>
<reference evidence="3 4" key="1">
    <citation type="submission" date="2021-04" db="EMBL/GenBank/DDBJ databases">
        <title>Genome analysis of Polyangium sp.</title>
        <authorList>
            <person name="Li Y."/>
            <person name="Wang J."/>
        </authorList>
    </citation>
    <scope>NUCLEOTIDE SEQUENCE [LARGE SCALE GENOMIC DNA]</scope>
    <source>
        <strain evidence="3 4">SDU14</strain>
    </source>
</reference>
<evidence type="ECO:0008006" key="5">
    <source>
        <dbReference type="Google" id="ProtNLM"/>
    </source>
</evidence>
<evidence type="ECO:0000313" key="3">
    <source>
        <dbReference type="EMBL" id="MDC3988277.1"/>
    </source>
</evidence>
<evidence type="ECO:0000313" key="4">
    <source>
        <dbReference type="Proteomes" id="UP001151081"/>
    </source>
</evidence>
<protein>
    <recommendedName>
        <fullName evidence="5">Lipoprotein</fullName>
    </recommendedName>
</protein>
<comment type="caution">
    <text evidence="3">The sequence shown here is derived from an EMBL/GenBank/DDBJ whole genome shotgun (WGS) entry which is preliminary data.</text>
</comment>
<feature type="compositionally biased region" description="Basic and acidic residues" evidence="1">
    <location>
        <begin position="223"/>
        <end position="232"/>
    </location>
</feature>
<keyword evidence="4" id="KW-1185">Reference proteome</keyword>
<feature type="transmembrane region" description="Helical" evidence="2">
    <location>
        <begin position="87"/>
        <end position="109"/>
    </location>
</feature>
<keyword evidence="2" id="KW-0812">Transmembrane</keyword>
<organism evidence="3 4">
    <name type="scientific">Polyangium jinanense</name>
    <dbReference type="NCBI Taxonomy" id="2829994"/>
    <lineage>
        <taxon>Bacteria</taxon>
        <taxon>Pseudomonadati</taxon>
        <taxon>Myxococcota</taxon>
        <taxon>Polyangia</taxon>
        <taxon>Polyangiales</taxon>
        <taxon>Polyangiaceae</taxon>
        <taxon>Polyangium</taxon>
    </lineage>
</organism>
<keyword evidence="2" id="KW-0472">Membrane</keyword>
<sequence>MSARNSLVVLGLSAFALTGCGSGFTAVEPRVLAPHELSLRYENEFQVHSPQGIVATGVRYRGLAEYVACVPDAERHALAAETAGDTAVGLTVAGITLGVGGMAGLAGLAYQNNPDLMWGLLLSGIGVEIIGLVMTASGRATKIDAHGHAVDAVNYYNDAVGSRGGRCGPRGAEMPQPEYVDAKAPPAAPGPILPVPVQPDVPMLPPALPEPEGTTPEQPADLPPERIILDNP</sequence>
<evidence type="ECO:0000256" key="1">
    <source>
        <dbReference type="SAM" id="MobiDB-lite"/>
    </source>
</evidence>
<dbReference type="RefSeq" id="WP_272423615.1">
    <property type="nucleotide sequence ID" value="NZ_JAGTJJ010000069.1"/>
</dbReference>
<dbReference type="EMBL" id="JAGTJJ010000069">
    <property type="protein sequence ID" value="MDC3988277.1"/>
    <property type="molecule type" value="Genomic_DNA"/>
</dbReference>
<dbReference type="PROSITE" id="PS51257">
    <property type="entry name" value="PROKAR_LIPOPROTEIN"/>
    <property type="match status" value="1"/>
</dbReference>
<gene>
    <name evidence="3" type="ORF">KEG57_47855</name>
</gene>
<accession>A0A9X3XDI1</accession>
<dbReference type="AlphaFoldDB" id="A0A9X3XDI1"/>
<evidence type="ECO:0000256" key="2">
    <source>
        <dbReference type="SAM" id="Phobius"/>
    </source>
</evidence>
<dbReference type="Proteomes" id="UP001151081">
    <property type="component" value="Unassembled WGS sequence"/>
</dbReference>